<keyword evidence="10" id="KW-1185">Reference proteome</keyword>
<gene>
    <name evidence="9" type="ORF">DAPK24_028240</name>
</gene>
<dbReference type="Pfam" id="PF02847">
    <property type="entry name" value="MA3"/>
    <property type="match status" value="1"/>
</dbReference>
<dbReference type="Pfam" id="PF02854">
    <property type="entry name" value="MIF4G"/>
    <property type="match status" value="1"/>
</dbReference>
<keyword evidence="3" id="KW-0507">mRNA processing</keyword>
<evidence type="ECO:0000256" key="2">
    <source>
        <dbReference type="ARBA" id="ARBA00006856"/>
    </source>
</evidence>
<evidence type="ECO:0000256" key="1">
    <source>
        <dbReference type="ARBA" id="ARBA00004123"/>
    </source>
</evidence>
<dbReference type="AlphaFoldDB" id="A0AAV5R6H7"/>
<dbReference type="SUPFAM" id="SSF48371">
    <property type="entry name" value="ARM repeat"/>
    <property type="match status" value="1"/>
</dbReference>
<feature type="region of interest" description="Disordered" evidence="7">
    <location>
        <begin position="564"/>
        <end position="699"/>
    </location>
</feature>
<dbReference type="InterPro" id="IPR003890">
    <property type="entry name" value="MIF4G-like_typ-3"/>
</dbReference>
<protein>
    <recommendedName>
        <fullName evidence="6">Pre-mRNA-splicing factor CWC22</fullName>
    </recommendedName>
</protein>
<evidence type="ECO:0000256" key="4">
    <source>
        <dbReference type="ARBA" id="ARBA00023187"/>
    </source>
</evidence>
<reference evidence="9 10" key="1">
    <citation type="journal article" date="2023" name="Elife">
        <title>Identification of key yeast species and microbe-microbe interactions impacting larval growth of Drosophila in the wild.</title>
        <authorList>
            <person name="Mure A."/>
            <person name="Sugiura Y."/>
            <person name="Maeda R."/>
            <person name="Honda K."/>
            <person name="Sakurai N."/>
            <person name="Takahashi Y."/>
            <person name="Watada M."/>
            <person name="Katoh T."/>
            <person name="Gotoh A."/>
            <person name="Gotoh Y."/>
            <person name="Taniguchi I."/>
            <person name="Nakamura K."/>
            <person name="Hayashi T."/>
            <person name="Katayama T."/>
            <person name="Uemura T."/>
            <person name="Hattori Y."/>
        </authorList>
    </citation>
    <scope>NUCLEOTIDE SEQUENCE [LARGE SCALE GENOMIC DNA]</scope>
    <source>
        <strain evidence="9 10">PK-24</strain>
    </source>
</reference>
<dbReference type="GO" id="GO:0071013">
    <property type="term" value="C:catalytic step 2 spliceosome"/>
    <property type="evidence" value="ECO:0007669"/>
    <property type="project" value="TreeGrafter"/>
</dbReference>
<feature type="compositionally biased region" description="Polar residues" evidence="7">
    <location>
        <begin position="302"/>
        <end position="311"/>
    </location>
</feature>
<dbReference type="InterPro" id="IPR003891">
    <property type="entry name" value="Initiation_fac_eIF4g_MI"/>
</dbReference>
<dbReference type="Proteomes" id="UP001378960">
    <property type="component" value="Unassembled WGS sequence"/>
</dbReference>
<dbReference type="GO" id="GO:0003723">
    <property type="term" value="F:RNA binding"/>
    <property type="evidence" value="ECO:0007669"/>
    <property type="project" value="InterPro"/>
</dbReference>
<feature type="compositionally biased region" description="Low complexity" evidence="7">
    <location>
        <begin position="592"/>
        <end position="607"/>
    </location>
</feature>
<evidence type="ECO:0000256" key="6">
    <source>
        <dbReference type="ARBA" id="ARBA00040804"/>
    </source>
</evidence>
<comment type="caution">
    <text evidence="9">The sequence shown here is derived from an EMBL/GenBank/DDBJ whole genome shotgun (WGS) entry which is preliminary data.</text>
</comment>
<evidence type="ECO:0000256" key="5">
    <source>
        <dbReference type="ARBA" id="ARBA00023242"/>
    </source>
</evidence>
<dbReference type="SMART" id="SM00544">
    <property type="entry name" value="MA3"/>
    <property type="match status" value="1"/>
</dbReference>
<feature type="region of interest" description="Disordered" evidence="7">
    <location>
        <begin position="713"/>
        <end position="735"/>
    </location>
</feature>
<feature type="compositionally biased region" description="Basic and acidic residues" evidence="7">
    <location>
        <begin position="689"/>
        <end position="699"/>
    </location>
</feature>
<organism evidence="9 10">
    <name type="scientific">Pichia kluyveri</name>
    <name type="common">Yeast</name>
    <dbReference type="NCBI Taxonomy" id="36015"/>
    <lineage>
        <taxon>Eukaryota</taxon>
        <taxon>Fungi</taxon>
        <taxon>Dikarya</taxon>
        <taxon>Ascomycota</taxon>
        <taxon>Saccharomycotina</taxon>
        <taxon>Pichiomycetes</taxon>
        <taxon>Pichiales</taxon>
        <taxon>Pichiaceae</taxon>
        <taxon>Pichia</taxon>
    </lineage>
</organism>
<dbReference type="PROSITE" id="PS51366">
    <property type="entry name" value="MI"/>
    <property type="match status" value="1"/>
</dbReference>
<feature type="compositionally biased region" description="Acidic residues" evidence="7">
    <location>
        <begin position="291"/>
        <end position="301"/>
    </location>
</feature>
<evidence type="ECO:0000256" key="7">
    <source>
        <dbReference type="SAM" id="MobiDB-lite"/>
    </source>
</evidence>
<keyword evidence="4" id="KW-0508">mRNA splicing</keyword>
<feature type="compositionally biased region" description="Low complexity" evidence="7">
    <location>
        <begin position="567"/>
        <end position="580"/>
    </location>
</feature>
<accession>A0AAV5R6H7</accession>
<dbReference type="InterPro" id="IPR016024">
    <property type="entry name" value="ARM-type_fold"/>
</dbReference>
<dbReference type="PANTHER" id="PTHR18034">
    <property type="entry name" value="CELL CYCLE CONTROL PROTEIN CWF22-RELATED"/>
    <property type="match status" value="1"/>
</dbReference>
<feature type="compositionally biased region" description="Basic residues" evidence="7">
    <location>
        <begin position="581"/>
        <end position="591"/>
    </location>
</feature>
<dbReference type="EMBL" id="BTGB01000003">
    <property type="protein sequence ID" value="GMM46249.1"/>
    <property type="molecule type" value="Genomic_DNA"/>
</dbReference>
<feature type="domain" description="MI" evidence="8">
    <location>
        <begin position="361"/>
        <end position="479"/>
    </location>
</feature>
<evidence type="ECO:0000256" key="3">
    <source>
        <dbReference type="ARBA" id="ARBA00022664"/>
    </source>
</evidence>
<feature type="compositionally biased region" description="Low complexity" evidence="7">
    <location>
        <begin position="647"/>
        <end position="657"/>
    </location>
</feature>
<dbReference type="SMART" id="SM00543">
    <property type="entry name" value="MIF4G"/>
    <property type="match status" value="1"/>
</dbReference>
<comment type="similarity">
    <text evidence="2">Belongs to the CWC22 family.</text>
</comment>
<name>A0AAV5R6H7_PICKL</name>
<dbReference type="InterPro" id="IPR050781">
    <property type="entry name" value="CWC22_splicing_factor"/>
</dbReference>
<evidence type="ECO:0000259" key="8">
    <source>
        <dbReference type="PROSITE" id="PS51366"/>
    </source>
</evidence>
<feature type="region of interest" description="Disordered" evidence="7">
    <location>
        <begin position="288"/>
        <end position="340"/>
    </location>
</feature>
<evidence type="ECO:0000313" key="9">
    <source>
        <dbReference type="EMBL" id="GMM46249.1"/>
    </source>
</evidence>
<dbReference type="Gene3D" id="1.25.40.180">
    <property type="match status" value="1"/>
</dbReference>
<feature type="compositionally biased region" description="Basic and acidic residues" evidence="7">
    <location>
        <begin position="613"/>
        <end position="630"/>
    </location>
</feature>
<evidence type="ECO:0000313" key="10">
    <source>
        <dbReference type="Proteomes" id="UP001378960"/>
    </source>
</evidence>
<comment type="subcellular location">
    <subcellularLocation>
        <location evidence="1">Nucleus</location>
    </subcellularLocation>
</comment>
<keyword evidence="5" id="KW-0539">Nucleus</keyword>
<sequence length="735" mass="84295">MSTELEKLLEQQQRGKYVPAAKIRALMKENDELSPEEQQKQDWEKLKKRINGIVNKVNKENLKTMVVEIFKVNILRGKGLFCNSLMASQQLSSSHTGVYASLVCVLNSKIPEIGNLLIRRLVSRYKRYYRKEEEALCTSTVLFIANLVLFHVCSIDLIIQIVNELMEKPTNFSVKLVVDVFENIGPFIYDENPTWFDSVKDTLRSVMNENIVNDRIQFSIENLFNVLKEKIDLYDGIESDLDLVDEDDCVVHQINLKDKNSTDSQFDVFHFDENYKESNEKYRALKTEILGSDDEDGEDDQTSGLDTNETGNNEDHNSDFSSDNENINESHDEDIDNSNNLMEKGKLTVQIKDLTEQELTNFQKNVYLTIMSSMSPEEVTHKLLRLPAIDPERKEYMLVDMVVKCCAQEKVYSKYYGLIGEILIVLGPRWSDAFETLFKENYQNCHKYETVLIRNIGAFWGHMLASDKLGWECLQAVELTEESTTSSGRIFLKFVFQKILEEIGINHFLERVNEPYIQEYLVGIFPKTNAEHLRFSINYFTAIGLGKLTDNMRKALEALPPDVETIAGDSSDESASSRGRSVSRSRSRSYSRSRSGSYSSSERNGNSKTNKRGRVETRSRSPRRRDESYSRSRSGSPRRSDKPAIPSGPRAYSSYRGGYRGGNRGAGRGGYRNQGGDRGRGGYNSNSSEYRRIDNHYRGGRFEDHAYFYRERGGYRGRYRGNERGRGRGSDRSAR</sequence>
<proteinExistence type="inferred from homology"/>
<dbReference type="GO" id="GO:0000398">
    <property type="term" value="P:mRNA splicing, via spliceosome"/>
    <property type="evidence" value="ECO:0007669"/>
    <property type="project" value="TreeGrafter"/>
</dbReference>
<dbReference type="PANTHER" id="PTHR18034:SF3">
    <property type="entry name" value="PRE-MRNA-SPLICING FACTOR CWC22 HOMOLOG"/>
    <property type="match status" value="1"/>
</dbReference>
<feature type="compositionally biased region" description="Gly residues" evidence="7">
    <location>
        <begin position="658"/>
        <end position="673"/>
    </location>
</feature>